<dbReference type="PANTHER" id="PTHR30204:SF0">
    <property type="entry name" value="REDOX-SENSITIVE TRANSCRIPTIONAL ACTIVATOR SOXR"/>
    <property type="match status" value="1"/>
</dbReference>
<dbReference type="Pfam" id="PF09278">
    <property type="entry name" value="MerR-DNA-bind"/>
    <property type="match status" value="1"/>
</dbReference>
<evidence type="ECO:0000256" key="5">
    <source>
        <dbReference type="ARBA" id="ARBA00023015"/>
    </source>
</evidence>
<evidence type="ECO:0000313" key="10">
    <source>
        <dbReference type="Proteomes" id="UP000029713"/>
    </source>
</evidence>
<dbReference type="InterPro" id="IPR047057">
    <property type="entry name" value="MerR_fam"/>
</dbReference>
<dbReference type="EMBL" id="JPMX01000049">
    <property type="protein sequence ID" value="KGH46492.1"/>
    <property type="molecule type" value="Genomic_DNA"/>
</dbReference>
<dbReference type="GO" id="GO:0006979">
    <property type="term" value="P:response to oxidative stress"/>
    <property type="evidence" value="ECO:0007669"/>
    <property type="project" value="InterPro"/>
</dbReference>
<dbReference type="AlphaFoldDB" id="A0A098Y7R8"/>
<evidence type="ECO:0000256" key="2">
    <source>
        <dbReference type="ARBA" id="ARBA00022723"/>
    </source>
</evidence>
<reference evidence="9 10" key="1">
    <citation type="submission" date="2014-07" db="EMBL/GenBank/DDBJ databases">
        <title>Biosystematic studies on Modestobacter strains isolated from extreme hyper-arid desert soil and from historic building.</title>
        <authorList>
            <person name="Bukarasam K."/>
            <person name="Bull A."/>
            <person name="Girard G."/>
            <person name="van Wezel G."/>
            <person name="Goodfellow M."/>
        </authorList>
    </citation>
    <scope>NUCLEOTIDE SEQUENCE [LARGE SCALE GENOMIC DNA]</scope>
    <source>
        <strain evidence="9 10">KNN45-2b</strain>
    </source>
</reference>
<dbReference type="SUPFAM" id="SSF46955">
    <property type="entry name" value="Putative DNA-binding domain"/>
    <property type="match status" value="1"/>
</dbReference>
<keyword evidence="1" id="KW-0001">2Fe-2S</keyword>
<evidence type="ECO:0000256" key="1">
    <source>
        <dbReference type="ARBA" id="ARBA00022714"/>
    </source>
</evidence>
<dbReference type="GO" id="GO:0046872">
    <property type="term" value="F:metal ion binding"/>
    <property type="evidence" value="ECO:0007669"/>
    <property type="project" value="UniProtKB-KW"/>
</dbReference>
<keyword evidence="4" id="KW-0411">Iron-sulfur</keyword>
<evidence type="ECO:0000313" key="9">
    <source>
        <dbReference type="EMBL" id="KGH46492.1"/>
    </source>
</evidence>
<dbReference type="Pfam" id="PF00376">
    <property type="entry name" value="MerR"/>
    <property type="match status" value="1"/>
</dbReference>
<dbReference type="RefSeq" id="WP_081975352.1">
    <property type="nucleotide sequence ID" value="NZ_JPMX01000049.1"/>
</dbReference>
<proteinExistence type="predicted"/>
<dbReference type="PROSITE" id="PS50937">
    <property type="entry name" value="HTH_MERR_2"/>
    <property type="match status" value="1"/>
</dbReference>
<dbReference type="Proteomes" id="UP000029713">
    <property type="component" value="Unassembled WGS sequence"/>
</dbReference>
<keyword evidence="3" id="KW-0408">Iron</keyword>
<dbReference type="PANTHER" id="PTHR30204">
    <property type="entry name" value="REDOX-CYCLING DRUG-SENSING TRANSCRIPTIONAL ACTIVATOR SOXR"/>
    <property type="match status" value="1"/>
</dbReference>
<dbReference type="GO" id="GO:0051537">
    <property type="term" value="F:2 iron, 2 sulfur cluster binding"/>
    <property type="evidence" value="ECO:0007669"/>
    <property type="project" value="UniProtKB-KW"/>
</dbReference>
<keyword evidence="10" id="KW-1185">Reference proteome</keyword>
<dbReference type="NCBIfam" id="TIGR01950">
    <property type="entry name" value="SoxR"/>
    <property type="match status" value="1"/>
</dbReference>
<dbReference type="InterPro" id="IPR010211">
    <property type="entry name" value="Redox-sen_tscrpt-act_SoxR"/>
</dbReference>
<evidence type="ECO:0000256" key="4">
    <source>
        <dbReference type="ARBA" id="ARBA00023014"/>
    </source>
</evidence>
<dbReference type="PRINTS" id="PR00040">
    <property type="entry name" value="HTHMERR"/>
</dbReference>
<evidence type="ECO:0000256" key="7">
    <source>
        <dbReference type="ARBA" id="ARBA00023163"/>
    </source>
</evidence>
<evidence type="ECO:0000256" key="6">
    <source>
        <dbReference type="ARBA" id="ARBA00023125"/>
    </source>
</evidence>
<protein>
    <recommendedName>
        <fullName evidence="8">HTH merR-type domain-containing protein</fullName>
    </recommendedName>
</protein>
<gene>
    <name evidence="9" type="ORF">IN07_12040</name>
</gene>
<sequence length="153" mass="16609">MLLTIGELSHRAGLPPATLRYYEEIGLISSTRSAGRHRRYPRWTLRRLAVVTAGQRVGLPLARIRESLADLPTDRAPNSAEWSALSASWRSHVDARIAELTTLRDNLDGCVGCGCLSLDRCPLYNPGDEAAAEGPGARLLRQAQAPRAAPSTP</sequence>
<keyword evidence="5" id="KW-0805">Transcription regulation</keyword>
<dbReference type="STRING" id="1522368.IN07_12040"/>
<keyword evidence="6" id="KW-0238">DNA-binding</keyword>
<keyword evidence="7" id="KW-0804">Transcription</keyword>
<comment type="caution">
    <text evidence="9">The sequence shown here is derived from an EMBL/GenBank/DDBJ whole genome shotgun (WGS) entry which is preliminary data.</text>
</comment>
<dbReference type="Gene3D" id="1.10.1660.10">
    <property type="match status" value="1"/>
</dbReference>
<evidence type="ECO:0000259" key="8">
    <source>
        <dbReference type="PROSITE" id="PS50937"/>
    </source>
</evidence>
<evidence type="ECO:0000256" key="3">
    <source>
        <dbReference type="ARBA" id="ARBA00023004"/>
    </source>
</evidence>
<name>A0A098Y7R8_9ACTN</name>
<feature type="domain" description="HTH merR-type" evidence="8">
    <location>
        <begin position="2"/>
        <end position="70"/>
    </location>
</feature>
<keyword evidence="2" id="KW-0479">Metal-binding</keyword>
<dbReference type="GO" id="GO:0003677">
    <property type="term" value="F:DNA binding"/>
    <property type="evidence" value="ECO:0007669"/>
    <property type="project" value="UniProtKB-KW"/>
</dbReference>
<accession>A0A098Y7R8</accession>
<dbReference type="InterPro" id="IPR000551">
    <property type="entry name" value="MerR-type_HTH_dom"/>
</dbReference>
<dbReference type="InterPro" id="IPR015358">
    <property type="entry name" value="Tscrpt_reg_MerR_DNA-bd"/>
</dbReference>
<dbReference type="GO" id="GO:0003700">
    <property type="term" value="F:DNA-binding transcription factor activity"/>
    <property type="evidence" value="ECO:0007669"/>
    <property type="project" value="InterPro"/>
</dbReference>
<organism evidence="9 10">
    <name type="scientific">Modestobacter caceresii</name>
    <dbReference type="NCBI Taxonomy" id="1522368"/>
    <lineage>
        <taxon>Bacteria</taxon>
        <taxon>Bacillati</taxon>
        <taxon>Actinomycetota</taxon>
        <taxon>Actinomycetes</taxon>
        <taxon>Geodermatophilales</taxon>
        <taxon>Geodermatophilaceae</taxon>
        <taxon>Modestobacter</taxon>
    </lineage>
</organism>
<dbReference type="InterPro" id="IPR009061">
    <property type="entry name" value="DNA-bd_dom_put_sf"/>
</dbReference>
<dbReference type="SMART" id="SM00422">
    <property type="entry name" value="HTH_MERR"/>
    <property type="match status" value="1"/>
</dbReference>